<reference evidence="1 2" key="1">
    <citation type="submission" date="2017-11" db="EMBL/GenBank/DDBJ databases">
        <title>Taxonomic description and genome sequences of Spirosoma HA7 sp. nov., isolated from pollen microhabitat of Corylus avellana.</title>
        <authorList>
            <person name="Ambika Manirajan B."/>
            <person name="Suarez C."/>
            <person name="Ratering S."/>
            <person name="Geissler-Plaum R."/>
            <person name="Cardinale M."/>
            <person name="Sylvia S."/>
        </authorList>
    </citation>
    <scope>NUCLEOTIDE SEQUENCE [LARGE SCALE GENOMIC DNA]</scope>
    <source>
        <strain evidence="1 2">HA7</strain>
    </source>
</reference>
<gene>
    <name evidence="1" type="ORF">CWM47_34425</name>
</gene>
<dbReference type="AlphaFoldDB" id="A0A2K8Z9F1"/>
<accession>A0A2K8Z9F1</accession>
<protein>
    <submittedName>
        <fullName evidence="1">Uncharacterized protein</fullName>
    </submittedName>
</protein>
<sequence length="116" mass="12592">MKVNQLLDYFKMNTFHLFFLMALLIGANGCKKTELAPTGSLKINTTSNADASYYLMTEAAAGGSHLTLRDGNISGATSFVIDDLNPGDYVLGLSNNINHSQHAVQVTAGQQREYSF</sequence>
<name>A0A2K8Z9F1_9BACT</name>
<dbReference type="Proteomes" id="UP000232883">
    <property type="component" value="Chromosome"/>
</dbReference>
<dbReference type="KEGG" id="spir:CWM47_34425"/>
<dbReference type="EMBL" id="CP025096">
    <property type="protein sequence ID" value="AUD06498.1"/>
    <property type="molecule type" value="Genomic_DNA"/>
</dbReference>
<proteinExistence type="predicted"/>
<keyword evidence="2" id="KW-1185">Reference proteome</keyword>
<evidence type="ECO:0000313" key="1">
    <source>
        <dbReference type="EMBL" id="AUD06498.1"/>
    </source>
</evidence>
<organism evidence="1 2">
    <name type="scientific">Spirosoma pollinicola</name>
    <dbReference type="NCBI Taxonomy" id="2057025"/>
    <lineage>
        <taxon>Bacteria</taxon>
        <taxon>Pseudomonadati</taxon>
        <taxon>Bacteroidota</taxon>
        <taxon>Cytophagia</taxon>
        <taxon>Cytophagales</taxon>
        <taxon>Cytophagaceae</taxon>
        <taxon>Spirosoma</taxon>
    </lineage>
</organism>
<evidence type="ECO:0000313" key="2">
    <source>
        <dbReference type="Proteomes" id="UP000232883"/>
    </source>
</evidence>
<dbReference type="RefSeq" id="WP_100993039.1">
    <property type="nucleotide sequence ID" value="NZ_CP025096.1"/>
</dbReference>